<dbReference type="Proteomes" id="UP001295684">
    <property type="component" value="Unassembled WGS sequence"/>
</dbReference>
<name>A0AAD1Y1R8_EUPCR</name>
<evidence type="ECO:0000313" key="1">
    <source>
        <dbReference type="EMBL" id="CAI2383007.1"/>
    </source>
</evidence>
<sequence length="132" mass="14879">MIALSSAYIELEHENGGDILNQLKKRNNGVIIVLFTAQAEVGTELAQKNNDYEFHLIDRVLKNYPSFKYAKVNAVDKAYSELVKATGISISDLYDSPSVLISEDRDGEWIHGDISSTKLAQVSRRYNERVNE</sequence>
<keyword evidence="2" id="KW-1185">Reference proteome</keyword>
<protein>
    <submittedName>
        <fullName evidence="1">Uncharacterized protein</fullName>
    </submittedName>
</protein>
<organism evidence="1 2">
    <name type="scientific">Euplotes crassus</name>
    <dbReference type="NCBI Taxonomy" id="5936"/>
    <lineage>
        <taxon>Eukaryota</taxon>
        <taxon>Sar</taxon>
        <taxon>Alveolata</taxon>
        <taxon>Ciliophora</taxon>
        <taxon>Intramacronucleata</taxon>
        <taxon>Spirotrichea</taxon>
        <taxon>Hypotrichia</taxon>
        <taxon>Euplotida</taxon>
        <taxon>Euplotidae</taxon>
        <taxon>Moneuplotes</taxon>
    </lineage>
</organism>
<comment type="caution">
    <text evidence="1">The sequence shown here is derived from an EMBL/GenBank/DDBJ whole genome shotgun (WGS) entry which is preliminary data.</text>
</comment>
<gene>
    <name evidence="1" type="ORF">ECRASSUSDP1_LOCUS24498</name>
</gene>
<accession>A0AAD1Y1R8</accession>
<evidence type="ECO:0000313" key="2">
    <source>
        <dbReference type="Proteomes" id="UP001295684"/>
    </source>
</evidence>
<dbReference type="AlphaFoldDB" id="A0AAD1Y1R8"/>
<dbReference type="EMBL" id="CAMPGE010025229">
    <property type="protein sequence ID" value="CAI2383007.1"/>
    <property type="molecule type" value="Genomic_DNA"/>
</dbReference>
<reference evidence="1" key="1">
    <citation type="submission" date="2023-07" db="EMBL/GenBank/DDBJ databases">
        <authorList>
            <consortium name="AG Swart"/>
            <person name="Singh M."/>
            <person name="Singh A."/>
            <person name="Seah K."/>
            <person name="Emmerich C."/>
        </authorList>
    </citation>
    <scope>NUCLEOTIDE SEQUENCE</scope>
    <source>
        <strain evidence="1">DP1</strain>
    </source>
</reference>
<proteinExistence type="predicted"/>